<feature type="transmembrane region" description="Helical" evidence="7">
    <location>
        <begin position="111"/>
        <end position="131"/>
    </location>
</feature>
<dbReference type="InterPro" id="IPR035906">
    <property type="entry name" value="MetI-like_sf"/>
</dbReference>
<dbReference type="GO" id="GO:0055085">
    <property type="term" value="P:transmembrane transport"/>
    <property type="evidence" value="ECO:0007669"/>
    <property type="project" value="InterPro"/>
</dbReference>
<evidence type="ECO:0000256" key="4">
    <source>
        <dbReference type="ARBA" id="ARBA00022692"/>
    </source>
</evidence>
<name>S3L5S5_TREMA</name>
<evidence type="ECO:0000256" key="7">
    <source>
        <dbReference type="RuleBase" id="RU363032"/>
    </source>
</evidence>
<dbReference type="PATRIC" id="fig|1125699.3.peg.106"/>
<keyword evidence="4 7" id="KW-0812">Transmembrane</keyword>
<feature type="transmembrane region" description="Helical" evidence="7">
    <location>
        <begin position="265"/>
        <end position="289"/>
    </location>
</feature>
<comment type="caution">
    <text evidence="9">The sequence shown here is derived from an EMBL/GenBank/DDBJ whole genome shotgun (WGS) entry which is preliminary data.</text>
</comment>
<keyword evidence="2 7" id="KW-0813">Transport</keyword>
<organism evidence="9 10">
    <name type="scientific">Treponema maltophilum ATCC 51939</name>
    <dbReference type="NCBI Taxonomy" id="1125699"/>
    <lineage>
        <taxon>Bacteria</taxon>
        <taxon>Pseudomonadati</taxon>
        <taxon>Spirochaetota</taxon>
        <taxon>Spirochaetia</taxon>
        <taxon>Spirochaetales</taxon>
        <taxon>Treponemataceae</taxon>
        <taxon>Treponema</taxon>
    </lineage>
</organism>
<feature type="transmembrane region" description="Helical" evidence="7">
    <location>
        <begin position="79"/>
        <end position="99"/>
    </location>
</feature>
<dbReference type="OrthoDB" id="9787541at2"/>
<evidence type="ECO:0000259" key="8">
    <source>
        <dbReference type="PROSITE" id="PS50928"/>
    </source>
</evidence>
<keyword evidence="3" id="KW-1003">Cell membrane</keyword>
<accession>S3L5S5</accession>
<feature type="domain" description="ABC transmembrane type-1" evidence="8">
    <location>
        <begin position="74"/>
        <end position="286"/>
    </location>
</feature>
<comment type="subcellular location">
    <subcellularLocation>
        <location evidence="1 7">Cell membrane</location>
        <topology evidence="1 7">Multi-pass membrane protein</topology>
    </subcellularLocation>
</comment>
<evidence type="ECO:0000256" key="5">
    <source>
        <dbReference type="ARBA" id="ARBA00022989"/>
    </source>
</evidence>
<dbReference type="PROSITE" id="PS50928">
    <property type="entry name" value="ABC_TM1"/>
    <property type="match status" value="1"/>
</dbReference>
<comment type="similarity">
    <text evidence="7">Belongs to the binding-protein-dependent transport system permease family.</text>
</comment>
<dbReference type="InterPro" id="IPR000515">
    <property type="entry name" value="MetI-like"/>
</dbReference>
<dbReference type="GO" id="GO:0005886">
    <property type="term" value="C:plasma membrane"/>
    <property type="evidence" value="ECO:0007669"/>
    <property type="project" value="UniProtKB-SubCell"/>
</dbReference>
<dbReference type="EMBL" id="ATFF01000002">
    <property type="protein sequence ID" value="EPF32119.1"/>
    <property type="molecule type" value="Genomic_DNA"/>
</dbReference>
<keyword evidence="6 7" id="KW-0472">Membrane</keyword>
<feature type="transmembrane region" description="Helical" evidence="7">
    <location>
        <begin position="12"/>
        <end position="42"/>
    </location>
</feature>
<evidence type="ECO:0000313" key="9">
    <source>
        <dbReference type="EMBL" id="EPF32119.1"/>
    </source>
</evidence>
<evidence type="ECO:0000256" key="6">
    <source>
        <dbReference type="ARBA" id="ARBA00023136"/>
    </source>
</evidence>
<protein>
    <recommendedName>
        <fullName evidence="8">ABC transmembrane type-1 domain-containing protein</fullName>
    </recommendedName>
</protein>
<dbReference type="AlphaFoldDB" id="S3L5S5"/>
<dbReference type="SUPFAM" id="SSF161098">
    <property type="entry name" value="MetI-like"/>
    <property type="match status" value="1"/>
</dbReference>
<dbReference type="PANTHER" id="PTHR30193">
    <property type="entry name" value="ABC TRANSPORTER PERMEASE PROTEIN"/>
    <property type="match status" value="1"/>
</dbReference>
<dbReference type="Pfam" id="PF00528">
    <property type="entry name" value="BPD_transp_1"/>
    <property type="match status" value="1"/>
</dbReference>
<evidence type="ECO:0000256" key="2">
    <source>
        <dbReference type="ARBA" id="ARBA00022448"/>
    </source>
</evidence>
<dbReference type="eggNOG" id="COG1175">
    <property type="taxonomic scope" value="Bacteria"/>
</dbReference>
<feature type="transmembrane region" description="Helical" evidence="7">
    <location>
        <begin position="212"/>
        <end position="232"/>
    </location>
</feature>
<gene>
    <name evidence="9" type="ORF">HMPREF9194_00108</name>
</gene>
<evidence type="ECO:0000256" key="1">
    <source>
        <dbReference type="ARBA" id="ARBA00004651"/>
    </source>
</evidence>
<evidence type="ECO:0000313" key="10">
    <source>
        <dbReference type="Proteomes" id="UP000014541"/>
    </source>
</evidence>
<dbReference type="PANTHER" id="PTHR30193:SF37">
    <property type="entry name" value="INNER MEMBRANE ABC TRANSPORTER PERMEASE PROTEIN YCJO"/>
    <property type="match status" value="1"/>
</dbReference>
<dbReference type="Proteomes" id="UP000014541">
    <property type="component" value="Unassembled WGS sequence"/>
</dbReference>
<dbReference type="CDD" id="cd06261">
    <property type="entry name" value="TM_PBP2"/>
    <property type="match status" value="1"/>
</dbReference>
<keyword evidence="10" id="KW-1185">Reference proteome</keyword>
<dbReference type="RefSeq" id="WP_016524416.1">
    <property type="nucleotide sequence ID" value="NZ_KE332518.1"/>
</dbReference>
<evidence type="ECO:0000256" key="3">
    <source>
        <dbReference type="ARBA" id="ARBA00022475"/>
    </source>
</evidence>
<reference evidence="9 10" key="1">
    <citation type="submission" date="2013-04" db="EMBL/GenBank/DDBJ databases">
        <title>The Genome Sequence of Treponema maltophilum ATCC 51939.</title>
        <authorList>
            <consortium name="The Broad Institute Genomics Platform"/>
            <person name="Earl A."/>
            <person name="Ward D."/>
            <person name="Feldgarden M."/>
            <person name="Gevers D."/>
            <person name="Leonetti C."/>
            <person name="Blanton J.M."/>
            <person name="Dewhirst F.E."/>
            <person name="Izard J."/>
            <person name="Walker B."/>
            <person name="Young S."/>
            <person name="Zeng Q."/>
            <person name="Gargeya S."/>
            <person name="Fitzgerald M."/>
            <person name="Haas B."/>
            <person name="Abouelleil A."/>
            <person name="Allen A.W."/>
            <person name="Alvarado L."/>
            <person name="Arachchi H.M."/>
            <person name="Berlin A.M."/>
            <person name="Chapman S.B."/>
            <person name="Gainer-Dewar J."/>
            <person name="Goldberg J."/>
            <person name="Griggs A."/>
            <person name="Gujja S."/>
            <person name="Hansen M."/>
            <person name="Howarth C."/>
            <person name="Imamovic A."/>
            <person name="Ireland A."/>
            <person name="Larimer J."/>
            <person name="McCowan C."/>
            <person name="Murphy C."/>
            <person name="Pearson M."/>
            <person name="Poon T.W."/>
            <person name="Priest M."/>
            <person name="Roberts A."/>
            <person name="Saif S."/>
            <person name="Shea T."/>
            <person name="Sisk P."/>
            <person name="Sykes S."/>
            <person name="Wortman J."/>
            <person name="Nusbaum C."/>
            <person name="Birren B."/>
        </authorList>
    </citation>
    <scope>NUCLEOTIDE SEQUENCE [LARGE SCALE GENOMIC DNA]</scope>
    <source>
        <strain evidence="9 10">ATCC 51939</strain>
    </source>
</reference>
<keyword evidence="5 7" id="KW-1133">Transmembrane helix</keyword>
<sequence>MRLALLKHTKYRMYILGYIFIAPLLLSSIIFLFVPMIISLYWSFTDFNGVSKPAFVGLKNYVALFSDTAFLWALRNTTVYVFFGMLIGPLCGLITALFLNTKIRGQTLFRTAYFLPVMTSTIVVAMIWRLLYNENGVFNFIITCLDGQPVGWLSNPKIVLYSITSASIWQGFGFETVVFLAALQNIPREHYEAATIDGASAFTQFRVITFPALHPVFFFVYCVGLIGSFQVFDLPYALMQSTPNPGLSYITLVYMLFSKFRRLELGYASAIAYVLFCILVLISFIQWYVEQRGEKK</sequence>
<proteinExistence type="inferred from homology"/>
<dbReference type="STRING" id="1125699.HMPREF9194_00108"/>
<feature type="transmembrane region" description="Helical" evidence="7">
    <location>
        <begin position="158"/>
        <end position="183"/>
    </location>
</feature>
<dbReference type="InterPro" id="IPR051393">
    <property type="entry name" value="ABC_transporter_permease"/>
</dbReference>
<dbReference type="Gene3D" id="1.10.3720.10">
    <property type="entry name" value="MetI-like"/>
    <property type="match status" value="1"/>
</dbReference>
<dbReference type="HOGENOM" id="CLU_016047_0_2_12"/>